<comment type="caution">
    <text evidence="1">The sequence shown here is derived from an EMBL/GenBank/DDBJ whole genome shotgun (WGS) entry which is preliminary data.</text>
</comment>
<name>A0A848CV64_ANEAE</name>
<gene>
    <name evidence="1" type="ORF">HF838_04080</name>
</gene>
<proteinExistence type="predicted"/>
<dbReference type="Proteomes" id="UP000561326">
    <property type="component" value="Unassembled WGS sequence"/>
</dbReference>
<protein>
    <submittedName>
        <fullName evidence="1">SLAP domain-containing protein</fullName>
    </submittedName>
</protein>
<dbReference type="InterPro" id="IPR030910">
    <property type="entry name" value="SLAP_dom"/>
</dbReference>
<accession>A0A848CV64</accession>
<reference evidence="1 2" key="1">
    <citation type="submission" date="2020-04" db="EMBL/GenBank/DDBJ databases">
        <authorList>
            <person name="Hitch T.C.A."/>
            <person name="Wylensek D."/>
            <person name="Clavel T."/>
        </authorList>
    </citation>
    <scope>NUCLEOTIDE SEQUENCE [LARGE SCALE GENOMIC DNA]</scope>
    <source>
        <strain evidence="1 2">WB01_D5_05</strain>
    </source>
</reference>
<evidence type="ECO:0000313" key="1">
    <source>
        <dbReference type="EMBL" id="NME97432.1"/>
    </source>
</evidence>
<dbReference type="NCBIfam" id="TIGR04398">
    <property type="entry name" value="SLAP_DUP"/>
    <property type="match status" value="2"/>
</dbReference>
<organism evidence="1 2">
    <name type="scientific">Aneurinibacillus aneurinilyticus</name>
    <name type="common">Bacillus aneurinolyticus</name>
    <dbReference type="NCBI Taxonomy" id="1391"/>
    <lineage>
        <taxon>Bacteria</taxon>
        <taxon>Bacillati</taxon>
        <taxon>Bacillota</taxon>
        <taxon>Bacilli</taxon>
        <taxon>Bacillales</taxon>
        <taxon>Paenibacillaceae</taxon>
        <taxon>Aneurinibacillus group</taxon>
        <taxon>Aneurinibacillus</taxon>
    </lineage>
</organism>
<dbReference type="AlphaFoldDB" id="A0A848CV64"/>
<dbReference type="RefSeq" id="WP_168974577.1">
    <property type="nucleotide sequence ID" value="NZ_JABAGO010000004.1"/>
</dbReference>
<dbReference type="EMBL" id="JABAGO010000004">
    <property type="protein sequence ID" value="NME97432.1"/>
    <property type="molecule type" value="Genomic_DNA"/>
</dbReference>
<sequence length="309" mass="34731">MISFLKKWRSVKPENEAEQPVIQKEQQIEEEASEGEEVQGSFIKLILPENEWGPLLEADESYVFRFAFSELPELEPGVFAIDGYKLEQTMEGFSVLGFLRNNMDKQVELEQVPVVLKDAGGAIIARQLFNVREEMKVIPAQSGMPWRFTFPYASLAASSGDLSAWRLEFHMQDGKTQARVQTLEFELSGETWIEQQARIDEQIATDIQRALIKTEGLVHAIGANTVMKDNGELEVLVALRNSRDEAVLLEADTVFTVHDATGEVVASHSFDLSGVELPAYSATPYTLVFPQSSLKKQNPDFSEWSIVQE</sequence>
<evidence type="ECO:0000313" key="2">
    <source>
        <dbReference type="Proteomes" id="UP000561326"/>
    </source>
</evidence>